<reference evidence="2" key="1">
    <citation type="submission" date="2017-08" db="EMBL/GenBank/DDBJ databases">
        <authorList>
            <person name="Varghese N."/>
            <person name="Submissions S."/>
        </authorList>
    </citation>
    <scope>NUCLEOTIDE SEQUENCE [LARGE SCALE GENOMIC DNA]</scope>
    <source>
        <strain evidence="2">JC23</strain>
    </source>
</reference>
<sequence length="159" mass="18898">MFFQSFTKRQMETVIKKDLYDQLQHIVVTILSGEVTNHFQANHILYSANIQLAELKEIASYHRKNINMHSEVGQFHKDAYDMTIKKANQLQLIIDSYVTLHIDLERERINHRLRFLDDKVVSLYNELIEFKNQTILPQLEESYWGAYKTDLMPILAELR</sequence>
<evidence type="ECO:0000313" key="1">
    <source>
        <dbReference type="EMBL" id="SOC36322.1"/>
    </source>
</evidence>
<dbReference type="Proteomes" id="UP000219252">
    <property type="component" value="Unassembled WGS sequence"/>
</dbReference>
<dbReference type="EMBL" id="OBQC01000002">
    <property type="protein sequence ID" value="SOC36322.1"/>
    <property type="molecule type" value="Genomic_DNA"/>
</dbReference>
<keyword evidence="2" id="KW-1185">Reference proteome</keyword>
<proteinExistence type="predicted"/>
<evidence type="ECO:0000313" key="2">
    <source>
        <dbReference type="Proteomes" id="UP000219252"/>
    </source>
</evidence>
<dbReference type="AlphaFoldDB" id="A0A285U3A8"/>
<organism evidence="1 2">
    <name type="scientific">Ureibacillus acetophenoni</name>
    <dbReference type="NCBI Taxonomy" id="614649"/>
    <lineage>
        <taxon>Bacteria</taxon>
        <taxon>Bacillati</taxon>
        <taxon>Bacillota</taxon>
        <taxon>Bacilli</taxon>
        <taxon>Bacillales</taxon>
        <taxon>Caryophanaceae</taxon>
        <taxon>Ureibacillus</taxon>
    </lineage>
</organism>
<accession>A0A285U3A8</accession>
<name>A0A285U3A8_9BACL</name>
<gene>
    <name evidence="1" type="ORF">SAMN05877842_102238</name>
</gene>
<protein>
    <submittedName>
        <fullName evidence="1">Uncharacterized protein</fullName>
    </submittedName>
</protein>